<evidence type="ECO:0000313" key="2">
    <source>
        <dbReference type="Proteomes" id="UP000308836"/>
    </source>
</evidence>
<accession>A0AC61R691</accession>
<proteinExistence type="predicted"/>
<reference evidence="1" key="1">
    <citation type="submission" date="2019-04" db="EMBL/GenBank/DDBJ databases">
        <title>Microbes associate with the intestines of laboratory mice.</title>
        <authorList>
            <person name="Navarre W."/>
            <person name="Wong E."/>
            <person name="Huang K."/>
            <person name="Tropini C."/>
            <person name="Ng K."/>
            <person name="Yu B."/>
        </authorList>
    </citation>
    <scope>NUCLEOTIDE SEQUENCE</scope>
    <source>
        <strain evidence="1">NM09_H32</strain>
    </source>
</reference>
<comment type="caution">
    <text evidence="1">The sequence shown here is derived from an EMBL/GenBank/DDBJ whole genome shotgun (WGS) entry which is preliminary data.</text>
</comment>
<evidence type="ECO:0000313" key="1">
    <source>
        <dbReference type="EMBL" id="TGY65437.1"/>
    </source>
</evidence>
<dbReference type="EMBL" id="SRYG01000017">
    <property type="protein sequence ID" value="TGY65437.1"/>
    <property type="molecule type" value="Genomic_DNA"/>
</dbReference>
<gene>
    <name evidence="1" type="ORF">E5336_08435</name>
</gene>
<sequence length="183" mass="19806">MLILFWTFFKIGIMSFGGGYACLPLIQSLIVNELHWITTQEFSSLVTISQMTPGPIAINAATFVGLKVGGFLGGIVATLGCIFPSCLIVGALAVLYQRYAQLDWLDAILRWLRPAVVGLIAVAGLTMIAPSMQAFGKPVLWIALFGASLFCFLKTKWNPVLILLGAGLVNWALCVVLSQWSIL</sequence>
<organism evidence="1 2">
    <name type="scientific">Dubosiella muris</name>
    <dbReference type="NCBI Taxonomy" id="3038133"/>
    <lineage>
        <taxon>Bacteria</taxon>
        <taxon>Bacillati</taxon>
        <taxon>Bacillota</taxon>
        <taxon>Erysipelotrichia</taxon>
        <taxon>Erysipelotrichales</taxon>
        <taxon>Erysipelotrichaceae</taxon>
        <taxon>Dubosiella</taxon>
    </lineage>
</organism>
<protein>
    <submittedName>
        <fullName evidence="1">Chromate transporter</fullName>
    </submittedName>
</protein>
<name>A0AC61R691_9FIRM</name>
<dbReference type="Proteomes" id="UP000308836">
    <property type="component" value="Unassembled WGS sequence"/>
</dbReference>
<keyword evidence="2" id="KW-1185">Reference proteome</keyword>